<gene>
    <name evidence="2" type="ORF">ARMOST_02935</name>
</gene>
<feature type="compositionally biased region" description="Basic residues" evidence="1">
    <location>
        <begin position="497"/>
        <end position="506"/>
    </location>
</feature>
<accession>A0A284QT61</accession>
<name>A0A284QT61_ARMOS</name>
<feature type="region of interest" description="Disordered" evidence="1">
    <location>
        <begin position="497"/>
        <end position="555"/>
    </location>
</feature>
<evidence type="ECO:0000313" key="2">
    <source>
        <dbReference type="EMBL" id="SJK99627.1"/>
    </source>
</evidence>
<protein>
    <submittedName>
        <fullName evidence="2">Uncharacterized protein</fullName>
    </submittedName>
</protein>
<evidence type="ECO:0000313" key="3">
    <source>
        <dbReference type="Proteomes" id="UP000219338"/>
    </source>
</evidence>
<reference evidence="3" key="1">
    <citation type="journal article" date="2017" name="Nat. Ecol. Evol.">
        <title>Genome expansion and lineage-specific genetic innovations in the forest pathogenic fungi Armillaria.</title>
        <authorList>
            <person name="Sipos G."/>
            <person name="Prasanna A.N."/>
            <person name="Walter M.C."/>
            <person name="O'Connor E."/>
            <person name="Balint B."/>
            <person name="Krizsan K."/>
            <person name="Kiss B."/>
            <person name="Hess J."/>
            <person name="Varga T."/>
            <person name="Slot J."/>
            <person name="Riley R."/>
            <person name="Boka B."/>
            <person name="Rigling D."/>
            <person name="Barry K."/>
            <person name="Lee J."/>
            <person name="Mihaltcheva S."/>
            <person name="LaButti K."/>
            <person name="Lipzen A."/>
            <person name="Waldron R."/>
            <person name="Moloney N.M."/>
            <person name="Sperisen C."/>
            <person name="Kredics L."/>
            <person name="Vagvoelgyi C."/>
            <person name="Patrignani A."/>
            <person name="Fitzpatrick D."/>
            <person name="Nagy I."/>
            <person name="Doyle S."/>
            <person name="Anderson J.B."/>
            <person name="Grigoriev I.V."/>
            <person name="Gueldener U."/>
            <person name="Muensterkoetter M."/>
            <person name="Nagy L.G."/>
        </authorList>
    </citation>
    <scope>NUCLEOTIDE SEQUENCE [LARGE SCALE GENOMIC DNA]</scope>
    <source>
        <strain evidence="3">C18/9</strain>
    </source>
</reference>
<sequence>MAPTSTYPADEEVWIQAKLQEYLPMLSCGKPRGRGEAAPEDDKDASDAVNCFMKEFKEKFDYRTKTPKELKTHCLNFKGKFRMFKLTKLHKLHKQIYDEYFLTPGPSMSVATSSDRSSNASLTVPIIVSTKNNCSTTLFSDLPKPSGHALFISSIRNEVNMEVNEYRKENERWNALSVEDQKEWDDQATTLTALKPSTIYQNQEWLNTDLTSVLYHLRGPDAHQVGNAAFLVLYAVCNEDECLQTTSIIVSPDDTIPFDNTAMQIYVDTAIDATKTDKVHVDALDNVVFPNLDWLSVSLREVQVYLAAFFDAQWASVNKGQIPWDDVIINQSKYIKTSLPSAVQLKKASDLEYVDIFTLGSYFSRHPNITLFQAITTSPLLVPLSPSKPLAPSPKKATSTKSSPSKPKSPNRRQASPWKEDLTIADPDENPTKAPNEEVVPPIVGEPTIVEEPIIVERPVTPLGEGILPPAESPLSPAPQEISDVPPVKPPVKVAAKVKRAHGRPKKIVEAGTETSKDAKENKKWKSPDSGHLKETTTKRIKPNAELPIPPRHST</sequence>
<proteinExistence type="predicted"/>
<dbReference type="OrthoDB" id="3269304at2759"/>
<feature type="region of interest" description="Disordered" evidence="1">
    <location>
        <begin position="386"/>
        <end position="440"/>
    </location>
</feature>
<keyword evidence="3" id="KW-1185">Reference proteome</keyword>
<feature type="compositionally biased region" description="Basic and acidic residues" evidence="1">
    <location>
        <begin position="515"/>
        <end position="538"/>
    </location>
</feature>
<evidence type="ECO:0000256" key="1">
    <source>
        <dbReference type="SAM" id="MobiDB-lite"/>
    </source>
</evidence>
<dbReference type="OMA" id="VCNEDEC"/>
<feature type="compositionally biased region" description="Low complexity" evidence="1">
    <location>
        <begin position="386"/>
        <end position="408"/>
    </location>
</feature>
<dbReference type="Proteomes" id="UP000219338">
    <property type="component" value="Unassembled WGS sequence"/>
</dbReference>
<dbReference type="EMBL" id="FUEG01000002">
    <property type="protein sequence ID" value="SJK99627.1"/>
    <property type="molecule type" value="Genomic_DNA"/>
</dbReference>
<organism evidence="2 3">
    <name type="scientific">Armillaria ostoyae</name>
    <name type="common">Armillaria root rot fungus</name>
    <dbReference type="NCBI Taxonomy" id="47428"/>
    <lineage>
        <taxon>Eukaryota</taxon>
        <taxon>Fungi</taxon>
        <taxon>Dikarya</taxon>
        <taxon>Basidiomycota</taxon>
        <taxon>Agaricomycotina</taxon>
        <taxon>Agaricomycetes</taxon>
        <taxon>Agaricomycetidae</taxon>
        <taxon>Agaricales</taxon>
        <taxon>Marasmiineae</taxon>
        <taxon>Physalacriaceae</taxon>
        <taxon>Armillaria</taxon>
    </lineage>
</organism>
<dbReference type="AlphaFoldDB" id="A0A284QT61"/>
<dbReference type="STRING" id="47428.A0A284QT61"/>